<accession>A0A183SY43</accession>
<name>A0A183SY43_SCHSO</name>
<sequence length="148" mass="16083">LQKKKALIVTVIQTVGTQDSLPVSVVRPNEGVEVTKDNLLVLFRHSRQQGVQILVEFVLRRIRVRHWGSVVANDGGDLVFPKRPAVARQAIVDTQWQTGQTSHDVVPDGKGDTSIVEEQLTITGDGASRSGTGVLQGGHCCSQRDPIL</sequence>
<dbReference type="WBParaSite" id="SSLN_0000949001-mRNA-1">
    <property type="protein sequence ID" value="SSLN_0000949001-mRNA-1"/>
    <property type="gene ID" value="SSLN_0000949001"/>
</dbReference>
<protein>
    <submittedName>
        <fullName evidence="1">Uncharacterized protein</fullName>
    </submittedName>
</protein>
<reference evidence="1" key="1">
    <citation type="submission" date="2016-06" db="UniProtKB">
        <authorList>
            <consortium name="WormBaseParasite"/>
        </authorList>
    </citation>
    <scope>IDENTIFICATION</scope>
</reference>
<proteinExistence type="predicted"/>
<organism evidence="1">
    <name type="scientific">Schistocephalus solidus</name>
    <name type="common">Tapeworm</name>
    <dbReference type="NCBI Taxonomy" id="70667"/>
    <lineage>
        <taxon>Eukaryota</taxon>
        <taxon>Metazoa</taxon>
        <taxon>Spiralia</taxon>
        <taxon>Lophotrochozoa</taxon>
        <taxon>Platyhelminthes</taxon>
        <taxon>Cestoda</taxon>
        <taxon>Eucestoda</taxon>
        <taxon>Diphyllobothriidea</taxon>
        <taxon>Diphyllobothriidae</taxon>
        <taxon>Schistocephalus</taxon>
    </lineage>
</organism>
<evidence type="ECO:0000313" key="1">
    <source>
        <dbReference type="WBParaSite" id="SSLN_0000949001-mRNA-1"/>
    </source>
</evidence>
<dbReference type="AlphaFoldDB" id="A0A183SY43"/>